<dbReference type="AlphaFoldDB" id="A0A502HY95"/>
<accession>A0A502HY95</accession>
<dbReference type="GO" id="GO:0015074">
    <property type="term" value="P:DNA integration"/>
    <property type="evidence" value="ECO:0007669"/>
    <property type="project" value="UniProtKB-KW"/>
</dbReference>
<evidence type="ECO:0000256" key="2">
    <source>
        <dbReference type="ARBA" id="ARBA00022908"/>
    </source>
</evidence>
<comment type="similarity">
    <text evidence="1">Belongs to the 'phage' integrase family.</text>
</comment>
<feature type="domain" description="Integrase DNA-binding" evidence="3">
    <location>
        <begin position="9"/>
        <end position="81"/>
    </location>
</feature>
<evidence type="ECO:0000313" key="5">
    <source>
        <dbReference type="Proteomes" id="UP000320914"/>
    </source>
</evidence>
<dbReference type="Pfam" id="PF13356">
    <property type="entry name" value="Arm-DNA-bind_3"/>
    <property type="match status" value="1"/>
</dbReference>
<comment type="caution">
    <text evidence="4">The sequence shown here is derived from an EMBL/GenBank/DDBJ whole genome shotgun (WGS) entry which is preliminary data.</text>
</comment>
<keyword evidence="2" id="KW-0229">DNA integration</keyword>
<dbReference type="InterPro" id="IPR038488">
    <property type="entry name" value="Integrase_DNA-bd_sf"/>
</dbReference>
<proteinExistence type="inferred from homology"/>
<dbReference type="Proteomes" id="UP000320914">
    <property type="component" value="Unassembled WGS sequence"/>
</dbReference>
<organism evidence="4 5">
    <name type="scientific">Pseudomonas mandelii</name>
    <dbReference type="NCBI Taxonomy" id="75612"/>
    <lineage>
        <taxon>Bacteria</taxon>
        <taxon>Pseudomonadati</taxon>
        <taxon>Pseudomonadota</taxon>
        <taxon>Gammaproteobacteria</taxon>
        <taxon>Pseudomonadales</taxon>
        <taxon>Pseudomonadaceae</taxon>
        <taxon>Pseudomonas</taxon>
    </lineage>
</organism>
<dbReference type="PANTHER" id="PTHR30629">
    <property type="entry name" value="PROPHAGE INTEGRASE"/>
    <property type="match status" value="1"/>
</dbReference>
<evidence type="ECO:0000313" key="4">
    <source>
        <dbReference type="EMBL" id="TPG78070.1"/>
    </source>
</evidence>
<evidence type="ECO:0000259" key="3">
    <source>
        <dbReference type="Pfam" id="PF13356"/>
    </source>
</evidence>
<dbReference type="Gene3D" id="3.30.160.390">
    <property type="entry name" value="Integrase, DNA-binding domain"/>
    <property type="match status" value="1"/>
</dbReference>
<dbReference type="EMBL" id="RCZA01000013">
    <property type="protein sequence ID" value="TPG78070.1"/>
    <property type="molecule type" value="Genomic_DNA"/>
</dbReference>
<evidence type="ECO:0000256" key="1">
    <source>
        <dbReference type="ARBA" id="ARBA00008857"/>
    </source>
</evidence>
<protein>
    <submittedName>
        <fullName evidence="4">DUF4102 domain-containing protein</fullName>
    </submittedName>
</protein>
<reference evidence="4 5" key="1">
    <citation type="journal article" date="2019" name="Environ. Microbiol.">
        <title>Species interactions and distinct microbial communities in high Arctic permafrost affected cryosols are associated with the CH4 and CO2 gas fluxes.</title>
        <authorList>
            <person name="Altshuler I."/>
            <person name="Hamel J."/>
            <person name="Turney S."/>
            <person name="Magnuson E."/>
            <person name="Levesque R."/>
            <person name="Greer C."/>
            <person name="Whyte L.G."/>
        </authorList>
    </citation>
    <scope>NUCLEOTIDE SEQUENCE [LARGE SCALE GENOMIC DNA]</scope>
    <source>
        <strain evidence="4 5">OWC5</strain>
    </source>
</reference>
<name>A0A502HY95_9PSED</name>
<dbReference type="PANTHER" id="PTHR30629:SF2">
    <property type="entry name" value="PROPHAGE INTEGRASE INTS-RELATED"/>
    <property type="match status" value="1"/>
</dbReference>
<gene>
    <name evidence="4" type="ORF">EAH74_26790</name>
</gene>
<dbReference type="InterPro" id="IPR050808">
    <property type="entry name" value="Phage_Integrase"/>
</dbReference>
<dbReference type="InterPro" id="IPR025166">
    <property type="entry name" value="Integrase_DNA_bind_dom"/>
</dbReference>
<sequence>MRVGCVCSLTTKTVEKIIRAGLAGMTNDGDGLYLKVGRSGGASWIFRYKIAGKSRDMGLGGSPEVSLAKAREKAAEARSRSAHQS</sequence>